<dbReference type="Pfam" id="PF07333">
    <property type="entry name" value="SLR1-BP"/>
    <property type="match status" value="1"/>
</dbReference>
<evidence type="ECO:0000256" key="2">
    <source>
        <dbReference type="ARBA" id="ARBA00022529"/>
    </source>
</evidence>
<keyword evidence="6" id="KW-0732">Signal</keyword>
<dbReference type="Proteomes" id="UP000594638">
    <property type="component" value="Unassembled WGS sequence"/>
</dbReference>
<gene>
    <name evidence="7" type="ORF">OLEA9_A091560</name>
</gene>
<keyword evidence="4" id="KW-0611">Plant defense</keyword>
<comment type="caution">
    <text evidence="7">The sequence shown here is derived from an EMBL/GenBank/DDBJ whole genome shotgun (WGS) entry which is preliminary data.</text>
</comment>
<keyword evidence="3" id="KW-0295">Fungicide</keyword>
<evidence type="ECO:0000256" key="6">
    <source>
        <dbReference type="SAM" id="SignalP"/>
    </source>
</evidence>
<keyword evidence="8" id="KW-1185">Reference proteome</keyword>
<dbReference type="InterPro" id="IPR010851">
    <property type="entry name" value="DEFL"/>
</dbReference>
<dbReference type="AlphaFoldDB" id="A0A8S0T6C7"/>
<dbReference type="Gramene" id="OE9A091560T1">
    <property type="protein sequence ID" value="OE9A091560C1"/>
    <property type="gene ID" value="OE9A091560"/>
</dbReference>
<reference evidence="7 8" key="1">
    <citation type="submission" date="2019-12" db="EMBL/GenBank/DDBJ databases">
        <authorList>
            <person name="Alioto T."/>
            <person name="Alioto T."/>
            <person name="Gomez Garrido J."/>
        </authorList>
    </citation>
    <scope>NUCLEOTIDE SEQUENCE [LARGE SCALE GENOMIC DNA]</scope>
</reference>
<dbReference type="GO" id="GO:0050832">
    <property type="term" value="P:defense response to fungus"/>
    <property type="evidence" value="ECO:0007669"/>
    <property type="project" value="UniProtKB-KW"/>
</dbReference>
<accession>A0A8S0T6C7</accession>
<evidence type="ECO:0000313" key="8">
    <source>
        <dbReference type="Proteomes" id="UP000594638"/>
    </source>
</evidence>
<name>A0A8S0T6C7_OLEEU</name>
<evidence type="ECO:0000256" key="3">
    <source>
        <dbReference type="ARBA" id="ARBA00022577"/>
    </source>
</evidence>
<dbReference type="EMBL" id="CACTIH010005652">
    <property type="protein sequence ID" value="CAA2999823.1"/>
    <property type="molecule type" value="Genomic_DNA"/>
</dbReference>
<protein>
    <submittedName>
        <fullName evidence="7">Uncharacterized protein</fullName>
    </submittedName>
</protein>
<feature type="chain" id="PRO_5035914049" evidence="6">
    <location>
        <begin position="26"/>
        <end position="75"/>
    </location>
</feature>
<keyword evidence="5" id="KW-1015">Disulfide bond</keyword>
<evidence type="ECO:0000256" key="1">
    <source>
        <dbReference type="ARBA" id="ARBA00006722"/>
    </source>
</evidence>
<evidence type="ECO:0000256" key="4">
    <source>
        <dbReference type="ARBA" id="ARBA00022821"/>
    </source>
</evidence>
<evidence type="ECO:0000313" key="7">
    <source>
        <dbReference type="EMBL" id="CAA2999823.1"/>
    </source>
</evidence>
<evidence type="ECO:0000256" key="5">
    <source>
        <dbReference type="ARBA" id="ARBA00023157"/>
    </source>
</evidence>
<comment type="similarity">
    <text evidence="1">Belongs to the DEFL family.</text>
</comment>
<organism evidence="7 8">
    <name type="scientific">Olea europaea subsp. europaea</name>
    <dbReference type="NCBI Taxonomy" id="158383"/>
    <lineage>
        <taxon>Eukaryota</taxon>
        <taxon>Viridiplantae</taxon>
        <taxon>Streptophyta</taxon>
        <taxon>Embryophyta</taxon>
        <taxon>Tracheophyta</taxon>
        <taxon>Spermatophyta</taxon>
        <taxon>Magnoliopsida</taxon>
        <taxon>eudicotyledons</taxon>
        <taxon>Gunneridae</taxon>
        <taxon>Pentapetalae</taxon>
        <taxon>asterids</taxon>
        <taxon>lamiids</taxon>
        <taxon>Lamiales</taxon>
        <taxon>Oleaceae</taxon>
        <taxon>Oleeae</taxon>
        <taxon>Olea</taxon>
    </lineage>
</organism>
<sequence>MKFLGVPAILLLLLIVCGGHGGVKACEETIDLGNGQCYLAACRSACKGKRGVRADGRCKFVDTCVCKYPCINKLE</sequence>
<dbReference type="GO" id="GO:0031640">
    <property type="term" value="P:killing of cells of another organism"/>
    <property type="evidence" value="ECO:0007669"/>
    <property type="project" value="UniProtKB-KW"/>
</dbReference>
<keyword evidence="2" id="KW-0929">Antimicrobial</keyword>
<feature type="signal peptide" evidence="6">
    <location>
        <begin position="1"/>
        <end position="25"/>
    </location>
</feature>
<proteinExistence type="inferred from homology"/>